<feature type="region of interest" description="Disordered" evidence="4">
    <location>
        <begin position="495"/>
        <end position="521"/>
    </location>
</feature>
<dbReference type="Pfam" id="PF25990">
    <property type="entry name" value="Beta-barrel_YknX"/>
    <property type="match status" value="1"/>
</dbReference>
<dbReference type="RefSeq" id="WP_349144913.1">
    <property type="nucleotide sequence ID" value="NZ_JBBMFC010000026.1"/>
</dbReference>
<sequence length="521" mass="55300">MKLPDIASKIKLPGRKKKKWILAGGVLVLIVGGLGIHSYSKAKAAKEKMAAMSQVETTQVTRQDLVDSISVTGTIASADSRDVSAIASNVEVQTVNYKVGDYVNAGDTVVVLDSTDLKLKLTEAQNNQALSTYNENKSIETASESYEQAVEDGTDDYSKAVKNEAQAKEDLQDAEGDLSSAAEALKRQEERVSELQASYDAQTDVAKKAELETELSAAKAEYTSRHQAYTAAKEAEEKASDAYETAAENLETATKQNDRNISNAADSLEKAQMQKTYSNDSSDQSIENYQEQIEACTVTAPISGVITAMNVEEGDTYLGEGKALFTIADEQNYIVSASVDEYDISSISADMTAAVIVEALGEDELAGKVSFVSPVATTSNTGSSSYSIEIALDEPNSDLRIGMTAKASIVKEAVYDVLTVPYDCVTTDEDGNSYVNIDQNGEKTQVPVTVGMESDYYVEISGDDIDENTKVYYNTPLINQESTGEAGDMQDGITFDMGGGAPGGGGTPGGGRPSGGGPGGF</sequence>
<keyword evidence="5" id="KW-0812">Transmembrane</keyword>
<evidence type="ECO:0000256" key="1">
    <source>
        <dbReference type="ARBA" id="ARBA00004196"/>
    </source>
</evidence>
<feature type="compositionally biased region" description="Gly residues" evidence="4">
    <location>
        <begin position="497"/>
        <end position="521"/>
    </location>
</feature>
<dbReference type="Gene3D" id="2.40.30.170">
    <property type="match status" value="1"/>
</dbReference>
<keyword evidence="5" id="KW-1133">Transmembrane helix</keyword>
<comment type="subcellular location">
    <subcellularLocation>
        <location evidence="1">Cell envelope</location>
    </subcellularLocation>
</comment>
<evidence type="ECO:0000313" key="7">
    <source>
        <dbReference type="EMBL" id="MEQ2579744.1"/>
    </source>
</evidence>
<dbReference type="InterPro" id="IPR058636">
    <property type="entry name" value="Beta-barrel_YknX"/>
</dbReference>
<protein>
    <submittedName>
        <fullName evidence="7">Efflux RND transporter periplasmic adaptor subunit</fullName>
    </submittedName>
</protein>
<evidence type="ECO:0000313" key="8">
    <source>
        <dbReference type="Proteomes" id="UP001470288"/>
    </source>
</evidence>
<keyword evidence="8" id="KW-1185">Reference proteome</keyword>
<evidence type="ECO:0000259" key="6">
    <source>
        <dbReference type="Pfam" id="PF25990"/>
    </source>
</evidence>
<organism evidence="7 8">
    <name type="scientific">Hominiventricola aquisgranensis</name>
    <dbReference type="NCBI Taxonomy" id="3133164"/>
    <lineage>
        <taxon>Bacteria</taxon>
        <taxon>Bacillati</taxon>
        <taxon>Bacillota</taxon>
        <taxon>Clostridia</taxon>
        <taxon>Lachnospirales</taxon>
        <taxon>Lachnospiraceae</taxon>
        <taxon>Hominiventricola</taxon>
    </lineage>
</organism>
<dbReference type="PANTHER" id="PTHR32347:SF14">
    <property type="entry name" value="EFFLUX SYSTEM COMPONENT YKNX-RELATED"/>
    <property type="match status" value="1"/>
</dbReference>
<proteinExistence type="predicted"/>
<dbReference type="EMBL" id="JBBMFC010000026">
    <property type="protein sequence ID" value="MEQ2579744.1"/>
    <property type="molecule type" value="Genomic_DNA"/>
</dbReference>
<accession>A0ABV1I3G3</accession>
<name>A0ABV1I3G3_9FIRM</name>
<comment type="caution">
    <text evidence="7">The sequence shown here is derived from an EMBL/GenBank/DDBJ whole genome shotgun (WGS) entry which is preliminary data.</text>
</comment>
<dbReference type="Proteomes" id="UP001470288">
    <property type="component" value="Unassembled WGS sequence"/>
</dbReference>
<reference evidence="7 8" key="1">
    <citation type="submission" date="2024-03" db="EMBL/GenBank/DDBJ databases">
        <title>Human intestinal bacterial collection.</title>
        <authorList>
            <person name="Pauvert C."/>
            <person name="Hitch T.C.A."/>
            <person name="Clavel T."/>
        </authorList>
    </citation>
    <scope>NUCLEOTIDE SEQUENCE [LARGE SCALE GENOMIC DNA]</scope>
    <source>
        <strain evidence="7 8">CLA-AA-H78B</strain>
    </source>
</reference>
<evidence type="ECO:0000256" key="3">
    <source>
        <dbReference type="SAM" id="Coils"/>
    </source>
</evidence>
<keyword evidence="5" id="KW-0472">Membrane</keyword>
<evidence type="ECO:0000256" key="5">
    <source>
        <dbReference type="SAM" id="Phobius"/>
    </source>
</evidence>
<dbReference type="InterPro" id="IPR050465">
    <property type="entry name" value="UPF0194_transport"/>
</dbReference>
<gene>
    <name evidence="7" type="ORF">WMO62_13075</name>
</gene>
<evidence type="ECO:0000256" key="4">
    <source>
        <dbReference type="SAM" id="MobiDB-lite"/>
    </source>
</evidence>
<evidence type="ECO:0000256" key="2">
    <source>
        <dbReference type="ARBA" id="ARBA00023054"/>
    </source>
</evidence>
<feature type="domain" description="YknX-like beta-barrel" evidence="6">
    <location>
        <begin position="333"/>
        <end position="408"/>
    </location>
</feature>
<keyword evidence="2 3" id="KW-0175">Coiled coil</keyword>
<feature type="coiled-coil region" evidence="3">
    <location>
        <begin position="157"/>
        <end position="256"/>
    </location>
</feature>
<dbReference type="PANTHER" id="PTHR32347">
    <property type="entry name" value="EFFLUX SYSTEM COMPONENT YKNX-RELATED"/>
    <property type="match status" value="1"/>
</dbReference>
<feature type="transmembrane region" description="Helical" evidence="5">
    <location>
        <begin position="20"/>
        <end position="39"/>
    </location>
</feature>